<evidence type="ECO:0000313" key="2">
    <source>
        <dbReference type="Proteomes" id="UP001194729"/>
    </source>
</evidence>
<gene>
    <name evidence="1" type="ORF">FNJ87_19795</name>
</gene>
<comment type="caution">
    <text evidence="1">The sequence shown here is derived from an EMBL/GenBank/DDBJ whole genome shotgun (WGS) entry which is preliminary data.</text>
</comment>
<name>A0ABS0ACD6_9FLAO</name>
<dbReference type="Proteomes" id="UP001194729">
    <property type="component" value="Unassembled WGS sequence"/>
</dbReference>
<organism evidence="1 2">
    <name type="scientific">Nonlabens mediterrranea</name>
    <dbReference type="NCBI Taxonomy" id="1419947"/>
    <lineage>
        <taxon>Bacteria</taxon>
        <taxon>Pseudomonadati</taxon>
        <taxon>Bacteroidota</taxon>
        <taxon>Flavobacteriia</taxon>
        <taxon>Flavobacteriales</taxon>
        <taxon>Flavobacteriaceae</taxon>
        <taxon>Nonlabens</taxon>
    </lineage>
</organism>
<reference evidence="1 2" key="1">
    <citation type="submission" date="2020-11" db="EMBL/GenBank/DDBJ databases">
        <title>P. mediterranea TC4 genome.</title>
        <authorList>
            <person name="Molmeret M."/>
        </authorList>
    </citation>
    <scope>NUCLEOTIDE SEQUENCE [LARGE SCALE GENOMIC DNA]</scope>
    <source>
        <strain evidence="1 2">TC4</strain>
    </source>
</reference>
<accession>A0ABS0ACD6</accession>
<keyword evidence="2" id="KW-1185">Reference proteome</keyword>
<evidence type="ECO:0008006" key="3">
    <source>
        <dbReference type="Google" id="ProtNLM"/>
    </source>
</evidence>
<sequence length="182" mass="18694">VIDSLDLDSDNDGIYDAVEAGHDQVNVNGQLTGPVGMDGVPDSVQDAGQEDSGIVNYTVADTDGADGPDYLDLDSDGDGCNDAKEAGFLDAFAKADENGVLGNPDPETVNLNNGLVTSGNGGEGYAVPTDTNSDGTFDFQDATENFGCSAVLDLVKTSTFNPATGVINYTYTLTNAGPSFAF</sequence>
<dbReference type="EMBL" id="JADKYU010001214">
    <property type="protein sequence ID" value="MBF4986453.1"/>
    <property type="molecule type" value="Genomic_DNA"/>
</dbReference>
<feature type="non-terminal residue" evidence="1">
    <location>
        <position position="182"/>
    </location>
</feature>
<protein>
    <recommendedName>
        <fullName evidence="3">Calcium-binding protein</fullName>
    </recommendedName>
</protein>
<feature type="non-terminal residue" evidence="1">
    <location>
        <position position="1"/>
    </location>
</feature>
<evidence type="ECO:0000313" key="1">
    <source>
        <dbReference type="EMBL" id="MBF4986453.1"/>
    </source>
</evidence>
<proteinExistence type="predicted"/>